<organism evidence="3 4">
    <name type="scientific">Corynebacterium suranareeae</name>
    <dbReference type="NCBI Taxonomy" id="2506452"/>
    <lineage>
        <taxon>Bacteria</taxon>
        <taxon>Bacillati</taxon>
        <taxon>Actinomycetota</taxon>
        <taxon>Actinomycetes</taxon>
        <taxon>Mycobacteriales</taxon>
        <taxon>Corynebacteriaceae</taxon>
        <taxon>Corynebacterium</taxon>
    </lineage>
</organism>
<sequence length="285" mass="31715">MSHSFFRQVARFNPKRRSRLWALLRELLLMVVAAIVLIAFVFIVAVIVELRWGLPMLNEELNMNKPVDLAFSLGLISVLAVPILIGVKLAKGRPLGSLFSSEAKFRWPIMWRALGVGVVVLLPGNVLFAIFDDEARFTITTQGLWILCIALVLIPVQCWAEELIFRSYLGQLVGTFFKSPVLPILAPMPFFVWGHDYELPGLISIGVFALSAGITVWYTGGIEATTGLHIANNMLIFILGSFGLADLNNTASSWMIAIITVILDIFMAVVVMIDYRRRHLKLASS</sequence>
<keyword evidence="1" id="KW-1133">Transmembrane helix</keyword>
<dbReference type="GO" id="GO:0004175">
    <property type="term" value="F:endopeptidase activity"/>
    <property type="evidence" value="ECO:0007669"/>
    <property type="project" value="UniProtKB-ARBA"/>
</dbReference>
<evidence type="ECO:0000313" key="4">
    <source>
        <dbReference type="Proteomes" id="UP000218244"/>
    </source>
</evidence>
<gene>
    <name evidence="3" type="ORF">N24_2572</name>
</gene>
<keyword evidence="3" id="KW-0378">Hydrolase</keyword>
<feature type="transmembrane region" description="Helical" evidence="1">
    <location>
        <begin position="172"/>
        <end position="193"/>
    </location>
</feature>
<feature type="transmembrane region" description="Helical" evidence="1">
    <location>
        <begin position="20"/>
        <end position="48"/>
    </location>
</feature>
<feature type="transmembrane region" description="Helical" evidence="1">
    <location>
        <begin position="254"/>
        <end position="275"/>
    </location>
</feature>
<accession>A0A160PSU8</accession>
<dbReference type="Pfam" id="PF02517">
    <property type="entry name" value="Rce1-like"/>
    <property type="match status" value="1"/>
</dbReference>
<keyword evidence="1" id="KW-0812">Transmembrane</keyword>
<evidence type="ECO:0000313" key="3">
    <source>
        <dbReference type="EMBL" id="BAU96834.1"/>
    </source>
</evidence>
<keyword evidence="3" id="KW-0645">Protease</keyword>
<feature type="domain" description="CAAX prenyl protease 2/Lysostaphin resistance protein A-like" evidence="2">
    <location>
        <begin position="145"/>
        <end position="234"/>
    </location>
</feature>
<dbReference type="RefSeq" id="WP_096457916.1">
    <property type="nucleotide sequence ID" value="NZ_AP017369.1"/>
</dbReference>
<evidence type="ECO:0000259" key="2">
    <source>
        <dbReference type="Pfam" id="PF02517"/>
    </source>
</evidence>
<feature type="transmembrane region" description="Helical" evidence="1">
    <location>
        <begin position="111"/>
        <end position="131"/>
    </location>
</feature>
<dbReference type="InterPro" id="IPR003675">
    <property type="entry name" value="Rce1/LyrA-like_dom"/>
</dbReference>
<keyword evidence="4" id="KW-1185">Reference proteome</keyword>
<proteinExistence type="predicted"/>
<evidence type="ECO:0000256" key="1">
    <source>
        <dbReference type="SAM" id="Phobius"/>
    </source>
</evidence>
<reference evidence="3 4" key="1">
    <citation type="submission" date="2016-02" db="EMBL/GenBank/DDBJ databases">
        <title>Corynebacterium glutamicum N24 whole genome sequencing project.</title>
        <authorList>
            <person name="Matsutani M."/>
            <person name="Nangtapong N."/>
            <person name="Yakushi T."/>
            <person name="Matsushita K."/>
        </authorList>
    </citation>
    <scope>NUCLEOTIDE SEQUENCE [LARGE SCALE GENOMIC DNA]</scope>
    <source>
        <strain evidence="3 4">N24</strain>
    </source>
</reference>
<dbReference type="KEGG" id="csur:N24_2572"/>
<dbReference type="AlphaFoldDB" id="A0A160PSU8"/>
<dbReference type="GO" id="GO:0080120">
    <property type="term" value="P:CAAX-box protein maturation"/>
    <property type="evidence" value="ECO:0007669"/>
    <property type="project" value="UniProtKB-ARBA"/>
</dbReference>
<name>A0A160PSU8_9CORY</name>
<keyword evidence="1" id="KW-0472">Membrane</keyword>
<feature type="transmembrane region" description="Helical" evidence="1">
    <location>
        <begin position="230"/>
        <end position="248"/>
    </location>
</feature>
<dbReference type="Proteomes" id="UP000218244">
    <property type="component" value="Chromosome"/>
</dbReference>
<dbReference type="GO" id="GO:0006508">
    <property type="term" value="P:proteolysis"/>
    <property type="evidence" value="ECO:0007669"/>
    <property type="project" value="UniProtKB-KW"/>
</dbReference>
<feature type="transmembrane region" description="Helical" evidence="1">
    <location>
        <begin position="143"/>
        <end position="160"/>
    </location>
</feature>
<protein>
    <submittedName>
        <fullName evidence="3">CAAX amino terminal protease family protein</fullName>
    </submittedName>
</protein>
<dbReference type="EMBL" id="AP017369">
    <property type="protein sequence ID" value="BAU96834.1"/>
    <property type="molecule type" value="Genomic_DNA"/>
</dbReference>
<feature type="transmembrane region" description="Helical" evidence="1">
    <location>
        <begin position="68"/>
        <end position="90"/>
    </location>
</feature>
<feature type="transmembrane region" description="Helical" evidence="1">
    <location>
        <begin position="199"/>
        <end position="218"/>
    </location>
</feature>